<proteinExistence type="predicted"/>
<protein>
    <submittedName>
        <fullName evidence="2">Uncharacterized protein</fullName>
    </submittedName>
</protein>
<dbReference type="EMBL" id="UOEK01000047">
    <property type="protein sequence ID" value="VAV93697.1"/>
    <property type="molecule type" value="Genomic_DNA"/>
</dbReference>
<name>A0A3B0RNN1_9ZZZZ</name>
<gene>
    <name evidence="2" type="ORF">MNBD_ACTINO02-1016</name>
</gene>
<organism evidence="2">
    <name type="scientific">hydrothermal vent metagenome</name>
    <dbReference type="NCBI Taxonomy" id="652676"/>
    <lineage>
        <taxon>unclassified sequences</taxon>
        <taxon>metagenomes</taxon>
        <taxon>ecological metagenomes</taxon>
    </lineage>
</organism>
<accession>A0A3B0RNN1</accession>
<dbReference type="AlphaFoldDB" id="A0A3B0RNN1"/>
<evidence type="ECO:0000313" key="2">
    <source>
        <dbReference type="EMBL" id="VAV93697.1"/>
    </source>
</evidence>
<feature type="region of interest" description="Disordered" evidence="1">
    <location>
        <begin position="1"/>
        <end position="32"/>
    </location>
</feature>
<sequence length="67" mass="6555">MGLADSALPTPPTTPGNEARFQLGSGDLGGGPELCTGAGTDVIVLEPDIPTAVGIDMSCTTVTVVAV</sequence>
<reference evidence="2" key="1">
    <citation type="submission" date="2018-06" db="EMBL/GenBank/DDBJ databases">
        <authorList>
            <person name="Zhirakovskaya E."/>
        </authorList>
    </citation>
    <scope>NUCLEOTIDE SEQUENCE</scope>
</reference>
<feature type="non-terminal residue" evidence="2">
    <location>
        <position position="67"/>
    </location>
</feature>
<evidence type="ECO:0000256" key="1">
    <source>
        <dbReference type="SAM" id="MobiDB-lite"/>
    </source>
</evidence>